<protein>
    <submittedName>
        <fullName evidence="1">CD1375 family protein</fullName>
    </submittedName>
</protein>
<name>A0ABT9J0W2_9BACL</name>
<dbReference type="EMBL" id="JAVAMP010000006">
    <property type="protein sequence ID" value="MDP5275266.1"/>
    <property type="molecule type" value="Genomic_DNA"/>
</dbReference>
<organism evidence="1 2">
    <name type="scientific">Chengkuizengella axinellae</name>
    <dbReference type="NCBI Taxonomy" id="3064388"/>
    <lineage>
        <taxon>Bacteria</taxon>
        <taxon>Bacillati</taxon>
        <taxon>Bacillota</taxon>
        <taxon>Bacilli</taxon>
        <taxon>Bacillales</taxon>
        <taxon>Paenibacillaceae</taxon>
        <taxon>Chengkuizengella</taxon>
    </lineage>
</organism>
<comment type="caution">
    <text evidence="1">The sequence shown here is derived from an EMBL/GenBank/DDBJ whole genome shotgun (WGS) entry which is preliminary data.</text>
</comment>
<sequence length="39" mass="4634">MWGDIYYKLVKEGRRTIDQVPEHLKEEVQTKLDADNDVT</sequence>
<reference evidence="1 2" key="1">
    <citation type="submission" date="2023-08" db="EMBL/GenBank/DDBJ databases">
        <authorList>
            <person name="Park J.-S."/>
        </authorList>
    </citation>
    <scope>NUCLEOTIDE SEQUENCE [LARGE SCALE GENOMIC DNA]</scope>
    <source>
        <strain evidence="1 2">2205SS18-9</strain>
    </source>
</reference>
<gene>
    <name evidence="1" type="ORF">Q5Y73_14205</name>
</gene>
<dbReference type="RefSeq" id="WP_305992574.1">
    <property type="nucleotide sequence ID" value="NZ_JAVAMP010000006.1"/>
</dbReference>
<evidence type="ECO:0000313" key="1">
    <source>
        <dbReference type="EMBL" id="MDP5275266.1"/>
    </source>
</evidence>
<keyword evidence="2" id="KW-1185">Reference proteome</keyword>
<proteinExistence type="predicted"/>
<dbReference type="InterPro" id="IPR047907">
    <property type="entry name" value="CD1375-like"/>
</dbReference>
<evidence type="ECO:0000313" key="2">
    <source>
        <dbReference type="Proteomes" id="UP001231941"/>
    </source>
</evidence>
<dbReference type="Proteomes" id="UP001231941">
    <property type="component" value="Unassembled WGS sequence"/>
</dbReference>
<dbReference type="NCBIfam" id="NF040910">
    <property type="entry name" value="CD1375_fam"/>
    <property type="match status" value="1"/>
</dbReference>
<accession>A0ABT9J0W2</accession>